<evidence type="ECO:0000256" key="2">
    <source>
        <dbReference type="SAM" id="Phobius"/>
    </source>
</evidence>
<feature type="domain" description="DUF7708" evidence="3">
    <location>
        <begin position="105"/>
        <end position="231"/>
    </location>
</feature>
<sequence>MSKPESPLPLADGNTVRERYNLTPVECFTDIEKKQKEFHEWLKARKLATAEARAITCKTSEESAKFWADMSQDAQSEFEGKHKKGWRLWVSKYQSFAKGAASFMEDLKPVLDIVQSAGVPYSGVAVGTVTALLTFSGRKNDMENQISSAIEGVKDRLPGFKMYQAIYADNTELEIDLRKKILFAYLAFIEMSMAIIKYYFQAGYRRWGTALFHSNKFKNMTDNVYNLLSDIRLRCEELLSLKVHTLVGDVGKLRGLNETMCSNRWCRTFLGLSSWTPEEHHQKLLRYIGWLHDDSSVEAIYEQMTPGKIETRRRDRVFIEWNVPTVSSLLIIRGVNNENIRQGKLLNWTSLFALDLVYRLHKDSSSHSPPYAVYIFDPSRTANPASCSLFTAMLIVLIQLLWQRREELGNSSHGHRESLMAALHKYHDISRVQDSGSSDEKFEALGALAEQVMHLYEKEEQPVYIVLDRVDKCSDHYELMSILVNNIMSKASCPVKILLVADYPTAWPALAFFRFDTKVQLREVTWMQELLYQGY</sequence>
<protein>
    <submittedName>
        <fullName evidence="5">Uncharacterized protein</fullName>
    </submittedName>
</protein>
<keyword evidence="2" id="KW-1133">Transmembrane helix</keyword>
<dbReference type="EMBL" id="ML769536">
    <property type="protein sequence ID" value="KAE9395162.1"/>
    <property type="molecule type" value="Genomic_DNA"/>
</dbReference>
<name>A0A6A4HA98_9AGAR</name>
<keyword evidence="6" id="KW-1185">Reference proteome</keyword>
<gene>
    <name evidence="5" type="ORF">BT96DRAFT_942603</name>
</gene>
<organism evidence="5 6">
    <name type="scientific">Gymnopus androsaceus JB14</name>
    <dbReference type="NCBI Taxonomy" id="1447944"/>
    <lineage>
        <taxon>Eukaryota</taxon>
        <taxon>Fungi</taxon>
        <taxon>Dikarya</taxon>
        <taxon>Basidiomycota</taxon>
        <taxon>Agaricomycotina</taxon>
        <taxon>Agaricomycetes</taxon>
        <taxon>Agaricomycetidae</taxon>
        <taxon>Agaricales</taxon>
        <taxon>Marasmiineae</taxon>
        <taxon>Omphalotaceae</taxon>
        <taxon>Gymnopus</taxon>
    </lineage>
</organism>
<dbReference type="Pfam" id="PF24883">
    <property type="entry name" value="NPHP3_N"/>
    <property type="match status" value="1"/>
</dbReference>
<dbReference type="OrthoDB" id="5389929at2759"/>
<evidence type="ECO:0000313" key="5">
    <source>
        <dbReference type="EMBL" id="KAE9395162.1"/>
    </source>
</evidence>
<keyword evidence="1" id="KW-0677">Repeat</keyword>
<dbReference type="Proteomes" id="UP000799118">
    <property type="component" value="Unassembled WGS sequence"/>
</dbReference>
<evidence type="ECO:0000313" key="6">
    <source>
        <dbReference type="Proteomes" id="UP000799118"/>
    </source>
</evidence>
<feature type="domain" description="Nephrocystin 3-like N-terminal" evidence="4">
    <location>
        <begin position="416"/>
        <end position="500"/>
    </location>
</feature>
<reference evidence="5" key="1">
    <citation type="journal article" date="2019" name="Environ. Microbiol.">
        <title>Fungal ecological strategies reflected in gene transcription - a case study of two litter decomposers.</title>
        <authorList>
            <person name="Barbi F."/>
            <person name="Kohler A."/>
            <person name="Barry K."/>
            <person name="Baskaran P."/>
            <person name="Daum C."/>
            <person name="Fauchery L."/>
            <person name="Ihrmark K."/>
            <person name="Kuo A."/>
            <person name="LaButti K."/>
            <person name="Lipzen A."/>
            <person name="Morin E."/>
            <person name="Grigoriev I.V."/>
            <person name="Henrissat B."/>
            <person name="Lindahl B."/>
            <person name="Martin F."/>
        </authorList>
    </citation>
    <scope>NUCLEOTIDE SEQUENCE</scope>
    <source>
        <strain evidence="5">JB14</strain>
    </source>
</reference>
<dbReference type="Pfam" id="PF24809">
    <property type="entry name" value="DUF7708"/>
    <property type="match status" value="1"/>
</dbReference>
<evidence type="ECO:0000259" key="3">
    <source>
        <dbReference type="Pfam" id="PF24809"/>
    </source>
</evidence>
<evidence type="ECO:0000256" key="1">
    <source>
        <dbReference type="ARBA" id="ARBA00022737"/>
    </source>
</evidence>
<proteinExistence type="predicted"/>
<feature type="transmembrane region" description="Helical" evidence="2">
    <location>
        <begin position="182"/>
        <end position="200"/>
    </location>
</feature>
<dbReference type="AlphaFoldDB" id="A0A6A4HA98"/>
<evidence type="ECO:0000259" key="4">
    <source>
        <dbReference type="Pfam" id="PF24883"/>
    </source>
</evidence>
<accession>A0A6A4HA98</accession>
<keyword evidence="2" id="KW-0812">Transmembrane</keyword>
<keyword evidence="2" id="KW-0472">Membrane</keyword>
<dbReference type="InterPro" id="IPR056125">
    <property type="entry name" value="DUF7708"/>
</dbReference>
<dbReference type="InterPro" id="IPR056884">
    <property type="entry name" value="NPHP3-like_N"/>
</dbReference>